<evidence type="ECO:0000313" key="1">
    <source>
        <dbReference type="EMBL" id="KAF0286796.1"/>
    </source>
</evidence>
<dbReference type="AlphaFoldDB" id="A0A6A4UVS6"/>
<keyword evidence="2" id="KW-1185">Reference proteome</keyword>
<evidence type="ECO:0000313" key="2">
    <source>
        <dbReference type="Proteomes" id="UP000440578"/>
    </source>
</evidence>
<organism evidence="1 2">
    <name type="scientific">Amphibalanus amphitrite</name>
    <name type="common">Striped barnacle</name>
    <name type="synonym">Balanus amphitrite</name>
    <dbReference type="NCBI Taxonomy" id="1232801"/>
    <lineage>
        <taxon>Eukaryota</taxon>
        <taxon>Metazoa</taxon>
        <taxon>Ecdysozoa</taxon>
        <taxon>Arthropoda</taxon>
        <taxon>Crustacea</taxon>
        <taxon>Multicrustacea</taxon>
        <taxon>Cirripedia</taxon>
        <taxon>Thoracica</taxon>
        <taxon>Thoracicalcarea</taxon>
        <taxon>Balanomorpha</taxon>
        <taxon>Balanoidea</taxon>
        <taxon>Balanidae</taxon>
        <taxon>Amphibalaninae</taxon>
        <taxon>Amphibalanus</taxon>
    </lineage>
</organism>
<proteinExistence type="predicted"/>
<protein>
    <submittedName>
        <fullName evidence="1">Uncharacterized protein</fullName>
    </submittedName>
</protein>
<dbReference type="EMBL" id="VIIS01002228">
    <property type="protein sequence ID" value="KAF0286796.1"/>
    <property type="molecule type" value="Genomic_DNA"/>
</dbReference>
<dbReference type="Proteomes" id="UP000440578">
    <property type="component" value="Unassembled WGS sequence"/>
</dbReference>
<gene>
    <name evidence="1" type="ORF">FJT64_014732</name>
</gene>
<reference evidence="1 2" key="1">
    <citation type="submission" date="2019-07" db="EMBL/GenBank/DDBJ databases">
        <title>Draft genome assembly of a fouling barnacle, Amphibalanus amphitrite (Darwin, 1854): The first reference genome for Thecostraca.</title>
        <authorList>
            <person name="Kim W."/>
        </authorList>
    </citation>
    <scope>NUCLEOTIDE SEQUENCE [LARGE SCALE GENOMIC DNA]</scope>
    <source>
        <strain evidence="1">SNU_AA5</strain>
        <tissue evidence="1">Soma without cirri and trophi</tissue>
    </source>
</reference>
<accession>A0A6A4UVS6</accession>
<name>A0A6A4UVS6_AMPAM</name>
<comment type="caution">
    <text evidence="1">The sequence shown here is derived from an EMBL/GenBank/DDBJ whole genome shotgun (WGS) entry which is preliminary data.</text>
</comment>
<sequence>MVSLLVREMAKVAEEAVQEAKVVEVEDQMAKKMAKVVVVHCLEVRMEAEGEVQEAKMAEVEGQMAKEEVKVVGEVDQVVRMAEVAVQMAKLVAQEVGVYPSEPQMGAGAVIPMTLYPVITWVVEGVDQEIKTAEVEDQLAKEMAKVAGEVDQETKMAEVEGQTSQGNGQGGRVGTGPWVATPACRSGTAIRQEDAVDSRLSTPERLVSVAGRLTSICLPFQMQELALLSLLALASAAPQRYDNRLSYASVGTPIVLGSQSYGGGSQSYGGGSSYGGAQLLRAGQFGSGYNSGYSAGVSQRLVTGGSGGYSQPVTSQRLVTGASSRAPVMRASVW</sequence>